<proteinExistence type="predicted"/>
<evidence type="ECO:0000313" key="4">
    <source>
        <dbReference type="Proteomes" id="UP001317259"/>
    </source>
</evidence>
<sequence>MRLPRGLAIVSAGGPLVFAAAVLALHVVRPGLDPVGVTVSEYVLGPGGWLFTAGCLAWVLGSLALVALLAGARRARTGRVLLAAWAIGLLLVAVFPTDPIDRAHRTVRFTAAGIVHASAGQLAFLCFGVAAVLITRAVGGPPALRVLAVLCAATLAFALAVTALGRFQLFGLAERLLLPSYAAWSLLMTGYVRRLRRLGPAEGEGGALAAQHAVEGDHEDVRHGGGEQPGSEPAGPPGRRQRGDPEDQQHDLGDRRPQRRRPTEAGGRAHESGDPDTAGTQRTAPAWARRFWYQASYGWLVAG</sequence>
<feature type="compositionally biased region" description="Basic and acidic residues" evidence="1">
    <location>
        <begin position="214"/>
        <end position="225"/>
    </location>
</feature>
<feature type="region of interest" description="Disordered" evidence="1">
    <location>
        <begin position="213"/>
        <end position="285"/>
    </location>
</feature>
<protein>
    <submittedName>
        <fullName evidence="3">DUF998 domain-containing protein</fullName>
    </submittedName>
</protein>
<dbReference type="Proteomes" id="UP001317259">
    <property type="component" value="Unassembled WGS sequence"/>
</dbReference>
<feature type="transmembrane region" description="Helical" evidence="2">
    <location>
        <begin position="146"/>
        <end position="164"/>
    </location>
</feature>
<keyword evidence="4" id="KW-1185">Reference proteome</keyword>
<evidence type="ECO:0000313" key="3">
    <source>
        <dbReference type="EMBL" id="MCK2213760.1"/>
    </source>
</evidence>
<organism evidence="3 4">
    <name type="scientific">Actinomadura luzonensis</name>
    <dbReference type="NCBI Taxonomy" id="2805427"/>
    <lineage>
        <taxon>Bacteria</taxon>
        <taxon>Bacillati</taxon>
        <taxon>Actinomycetota</taxon>
        <taxon>Actinomycetes</taxon>
        <taxon>Streptosporangiales</taxon>
        <taxon>Thermomonosporaceae</taxon>
        <taxon>Actinomadura</taxon>
    </lineage>
</organism>
<feature type="compositionally biased region" description="Basic and acidic residues" evidence="1">
    <location>
        <begin position="241"/>
        <end position="273"/>
    </location>
</feature>
<feature type="transmembrane region" description="Helical" evidence="2">
    <location>
        <begin position="80"/>
        <end position="97"/>
    </location>
</feature>
<feature type="transmembrane region" description="Helical" evidence="2">
    <location>
        <begin position="48"/>
        <end position="68"/>
    </location>
</feature>
<comment type="caution">
    <text evidence="3">The sequence shown here is derived from an EMBL/GenBank/DDBJ whole genome shotgun (WGS) entry which is preliminary data.</text>
</comment>
<name>A0ABT0FN40_9ACTN</name>
<gene>
    <name evidence="3" type="ORF">MF672_008160</name>
</gene>
<keyword evidence="2" id="KW-1133">Transmembrane helix</keyword>
<dbReference type="Pfam" id="PF06197">
    <property type="entry name" value="DUF998"/>
    <property type="match status" value="1"/>
</dbReference>
<keyword evidence="2" id="KW-0812">Transmembrane</keyword>
<accession>A0ABT0FN40</accession>
<reference evidence="3 4" key="1">
    <citation type="submission" date="2022-04" db="EMBL/GenBank/DDBJ databases">
        <title>Genome draft of Actinomadura sp. ATCC 31491.</title>
        <authorList>
            <person name="Shi X."/>
            <person name="Du Y."/>
        </authorList>
    </citation>
    <scope>NUCLEOTIDE SEQUENCE [LARGE SCALE GENOMIC DNA]</scope>
    <source>
        <strain evidence="3 4">ATCC 31491</strain>
    </source>
</reference>
<evidence type="ECO:0000256" key="2">
    <source>
        <dbReference type="SAM" id="Phobius"/>
    </source>
</evidence>
<feature type="transmembrane region" description="Helical" evidence="2">
    <location>
        <begin position="109"/>
        <end position="134"/>
    </location>
</feature>
<dbReference type="InterPro" id="IPR009339">
    <property type="entry name" value="DUF998"/>
</dbReference>
<evidence type="ECO:0000256" key="1">
    <source>
        <dbReference type="SAM" id="MobiDB-lite"/>
    </source>
</evidence>
<dbReference type="EMBL" id="JAKRKC020000001">
    <property type="protein sequence ID" value="MCK2213760.1"/>
    <property type="molecule type" value="Genomic_DNA"/>
</dbReference>
<keyword evidence="2" id="KW-0472">Membrane</keyword>
<dbReference type="RefSeq" id="WP_242371772.1">
    <property type="nucleotide sequence ID" value="NZ_JAKRKC020000001.1"/>
</dbReference>